<organism evidence="3 4">
    <name type="scientific">Chitinophaga pinensis</name>
    <dbReference type="NCBI Taxonomy" id="79329"/>
    <lineage>
        <taxon>Bacteria</taxon>
        <taxon>Pseudomonadati</taxon>
        <taxon>Bacteroidota</taxon>
        <taxon>Chitinophagia</taxon>
        <taxon>Chitinophagales</taxon>
        <taxon>Chitinophagaceae</taxon>
        <taxon>Chitinophaga</taxon>
    </lineage>
</organism>
<keyword evidence="1" id="KW-0732">Signal</keyword>
<dbReference type="InterPro" id="IPR024311">
    <property type="entry name" value="Lipocalin-like"/>
</dbReference>
<dbReference type="RefSeq" id="WP_146306358.1">
    <property type="nucleotide sequence ID" value="NZ_VOHS01000018.1"/>
</dbReference>
<dbReference type="Proteomes" id="UP000318815">
    <property type="component" value="Unassembled WGS sequence"/>
</dbReference>
<dbReference type="Pfam" id="PF13924">
    <property type="entry name" value="Lipocalin_5"/>
    <property type="match status" value="1"/>
</dbReference>
<gene>
    <name evidence="3" type="ORF">FEF09_17750</name>
</gene>
<comment type="caution">
    <text evidence="3">The sequence shown here is derived from an EMBL/GenBank/DDBJ whole genome shotgun (WGS) entry which is preliminary data.</text>
</comment>
<feature type="chain" id="PRO_5023071785" evidence="1">
    <location>
        <begin position="23"/>
        <end position="160"/>
    </location>
</feature>
<protein>
    <submittedName>
        <fullName evidence="3">Lipocalin-like domain-containing protein</fullName>
    </submittedName>
</protein>
<accession>A0A5C6LPQ9</accession>
<evidence type="ECO:0000256" key="1">
    <source>
        <dbReference type="SAM" id="SignalP"/>
    </source>
</evidence>
<evidence type="ECO:0000313" key="4">
    <source>
        <dbReference type="Proteomes" id="UP000318815"/>
    </source>
</evidence>
<sequence>MKNILPFLLTTLGAYIALPATAQQLTGTWQLTAADKIMPDGKQERDYGPHPHGIAIFTADGHYAVEIFREQRMPFAAKDREKGTPEEYKDAVLSMSCHFGTYEVNPAKGTIRFHIDKASFPNSDGTTREHTFTLKDDQLSWQLPPRPNGEVPVSIFRRIR</sequence>
<feature type="domain" description="Lipocalin-like" evidence="2">
    <location>
        <begin position="27"/>
        <end position="141"/>
    </location>
</feature>
<evidence type="ECO:0000259" key="2">
    <source>
        <dbReference type="Pfam" id="PF13924"/>
    </source>
</evidence>
<dbReference type="AlphaFoldDB" id="A0A5C6LPQ9"/>
<evidence type="ECO:0000313" key="3">
    <source>
        <dbReference type="EMBL" id="TWV99122.1"/>
    </source>
</evidence>
<dbReference type="EMBL" id="VOHS01000018">
    <property type="protein sequence ID" value="TWV99122.1"/>
    <property type="molecule type" value="Genomic_DNA"/>
</dbReference>
<proteinExistence type="predicted"/>
<reference evidence="3 4" key="1">
    <citation type="submission" date="2019-08" db="EMBL/GenBank/DDBJ databases">
        <title>Whole genome sequencing of chitin degrading bacteria Chitinophaga pinensis YS16.</title>
        <authorList>
            <person name="Singh R.P."/>
            <person name="Manchanda G."/>
            <person name="Maurya I.K."/>
            <person name="Joshi N.K."/>
            <person name="Srivastava A.K."/>
        </authorList>
    </citation>
    <scope>NUCLEOTIDE SEQUENCE [LARGE SCALE GENOMIC DNA]</scope>
    <source>
        <strain evidence="3 4">YS-16</strain>
    </source>
</reference>
<name>A0A5C6LPQ9_9BACT</name>
<dbReference type="OrthoDB" id="118834at2"/>
<feature type="signal peptide" evidence="1">
    <location>
        <begin position="1"/>
        <end position="22"/>
    </location>
</feature>
<keyword evidence="4" id="KW-1185">Reference proteome</keyword>